<evidence type="ECO:0000313" key="3">
    <source>
        <dbReference type="Proteomes" id="UP001521209"/>
    </source>
</evidence>
<organism evidence="2 3">
    <name type="scientific">Acidiphilium iwatense</name>
    <dbReference type="NCBI Taxonomy" id="768198"/>
    <lineage>
        <taxon>Bacteria</taxon>
        <taxon>Pseudomonadati</taxon>
        <taxon>Pseudomonadota</taxon>
        <taxon>Alphaproteobacteria</taxon>
        <taxon>Acetobacterales</taxon>
        <taxon>Acidocellaceae</taxon>
        <taxon>Acidiphilium</taxon>
    </lineage>
</organism>
<feature type="chain" id="PRO_5045763053" evidence="1">
    <location>
        <begin position="20"/>
        <end position="153"/>
    </location>
</feature>
<dbReference type="Proteomes" id="UP001521209">
    <property type="component" value="Unassembled WGS sequence"/>
</dbReference>
<feature type="signal peptide" evidence="1">
    <location>
        <begin position="1"/>
        <end position="19"/>
    </location>
</feature>
<dbReference type="EMBL" id="JAKGBZ010000054">
    <property type="protein sequence ID" value="MCF3948463.1"/>
    <property type="molecule type" value="Genomic_DNA"/>
</dbReference>
<protein>
    <submittedName>
        <fullName evidence="2">Uncharacterized protein</fullName>
    </submittedName>
</protein>
<sequence>MRILAGLTLAAALAGSAAAASPPVGLWQGSYDCAQGETALALQITAQGPSRISAIFYFHALAANPHVPQGCFMMRGRYDAATRRITLNPARWLARPPFYVRVALSGMVGRDGSTIAGHIAGPACSAFAVTRSVAPPIPPAPAPCRMDRNGPTV</sequence>
<evidence type="ECO:0000256" key="1">
    <source>
        <dbReference type="SAM" id="SignalP"/>
    </source>
</evidence>
<keyword evidence="3" id="KW-1185">Reference proteome</keyword>
<accession>A0ABS9E0J6</accession>
<dbReference type="RefSeq" id="WP_235705746.1">
    <property type="nucleotide sequence ID" value="NZ_JAKGBZ010000054.1"/>
</dbReference>
<name>A0ABS9E0J6_9PROT</name>
<reference evidence="2 3" key="1">
    <citation type="submission" date="2022-01" db="EMBL/GenBank/DDBJ databases">
        <authorList>
            <person name="Won M."/>
            <person name="Kim S.-J."/>
            <person name="Kwon S.-W."/>
        </authorList>
    </citation>
    <scope>NUCLEOTIDE SEQUENCE [LARGE SCALE GENOMIC DNA]</scope>
    <source>
        <strain evidence="2 3">KCTC 23505</strain>
    </source>
</reference>
<keyword evidence="1" id="KW-0732">Signal</keyword>
<evidence type="ECO:0000313" key="2">
    <source>
        <dbReference type="EMBL" id="MCF3948463.1"/>
    </source>
</evidence>
<gene>
    <name evidence="2" type="ORF">L2A60_17480</name>
</gene>
<proteinExistence type="predicted"/>
<comment type="caution">
    <text evidence="2">The sequence shown here is derived from an EMBL/GenBank/DDBJ whole genome shotgun (WGS) entry which is preliminary data.</text>
</comment>